<comment type="similarity">
    <text evidence="1 2">Belongs to the universal stress protein A family.</text>
</comment>
<dbReference type="PANTHER" id="PTHR46268">
    <property type="entry name" value="STRESS RESPONSE PROTEIN NHAX"/>
    <property type="match status" value="1"/>
</dbReference>
<dbReference type="RefSeq" id="WP_300982296.1">
    <property type="nucleotide sequence ID" value="NZ_CP129238.1"/>
</dbReference>
<accession>A0ABT8MU54</accession>
<dbReference type="CDD" id="cd00293">
    <property type="entry name" value="USP-like"/>
    <property type="match status" value="1"/>
</dbReference>
<dbReference type="PANTHER" id="PTHR46268:SF6">
    <property type="entry name" value="UNIVERSAL STRESS PROTEIN UP12"/>
    <property type="match status" value="1"/>
</dbReference>
<dbReference type="Gene3D" id="3.40.50.620">
    <property type="entry name" value="HUPs"/>
    <property type="match status" value="1"/>
</dbReference>
<organism evidence="4 5">
    <name type="scientific">Planococcus liqunii</name>
    <dbReference type="NCBI Taxonomy" id="3058394"/>
    <lineage>
        <taxon>Bacteria</taxon>
        <taxon>Bacillati</taxon>
        <taxon>Bacillota</taxon>
        <taxon>Bacilli</taxon>
        <taxon>Bacillales</taxon>
        <taxon>Caryophanaceae</taxon>
        <taxon>Planococcus</taxon>
    </lineage>
</organism>
<keyword evidence="2" id="KW-0963">Cytoplasm</keyword>
<sequence>MTMLYKQILVAVDGSKQAELAFKKSVGIAARNKAILYLTSVIDNQSFGTIESYGREFVEESIKYAEKLLTDYRARAVAAGVPDVNIVIEVGSPKTLIPVDLVRRFNIDLIICGATGTNSAERIFMGSVSERIVRAAKCDVLIVRTEEKEEQS</sequence>
<feature type="domain" description="UspA" evidence="3">
    <location>
        <begin position="5"/>
        <end position="144"/>
    </location>
</feature>
<evidence type="ECO:0000256" key="2">
    <source>
        <dbReference type="PIRNR" id="PIRNR006276"/>
    </source>
</evidence>
<comment type="subcellular location">
    <subcellularLocation>
        <location evidence="2">Cytoplasm</location>
    </subcellularLocation>
</comment>
<dbReference type="InterPro" id="IPR014729">
    <property type="entry name" value="Rossmann-like_a/b/a_fold"/>
</dbReference>
<dbReference type="InterPro" id="IPR006016">
    <property type="entry name" value="UspA"/>
</dbReference>
<keyword evidence="5" id="KW-1185">Reference proteome</keyword>
<dbReference type="PRINTS" id="PR01438">
    <property type="entry name" value="UNVRSLSTRESS"/>
</dbReference>
<name>A0ABT8MU54_9BACL</name>
<dbReference type="SUPFAM" id="SSF52402">
    <property type="entry name" value="Adenine nucleotide alpha hydrolases-like"/>
    <property type="match status" value="1"/>
</dbReference>
<dbReference type="PIRSF" id="PIRSF006276">
    <property type="entry name" value="UspA"/>
    <property type="match status" value="1"/>
</dbReference>
<evidence type="ECO:0000313" key="4">
    <source>
        <dbReference type="EMBL" id="MDN7228391.1"/>
    </source>
</evidence>
<evidence type="ECO:0000256" key="1">
    <source>
        <dbReference type="ARBA" id="ARBA00008791"/>
    </source>
</evidence>
<reference evidence="4 5" key="1">
    <citation type="submission" date="2023-06" db="EMBL/GenBank/DDBJ databases">
        <title>Novel species in genus Planococcus.</title>
        <authorList>
            <person name="Ning S."/>
        </authorList>
    </citation>
    <scope>NUCLEOTIDE SEQUENCE [LARGE SCALE GENOMIC DNA]</scope>
    <source>
        <strain evidence="4 5">N064</strain>
    </source>
</reference>
<evidence type="ECO:0000259" key="3">
    <source>
        <dbReference type="Pfam" id="PF00582"/>
    </source>
</evidence>
<gene>
    <name evidence="4" type="ORF">QWY15_13915</name>
</gene>
<comment type="caution">
    <text evidence="4">The sequence shown here is derived from an EMBL/GenBank/DDBJ whole genome shotgun (WGS) entry which is preliminary data.</text>
</comment>
<dbReference type="InterPro" id="IPR006015">
    <property type="entry name" value="Universal_stress_UspA"/>
</dbReference>
<evidence type="ECO:0000313" key="5">
    <source>
        <dbReference type="Proteomes" id="UP001172054"/>
    </source>
</evidence>
<protein>
    <recommendedName>
        <fullName evidence="2">Universal stress protein</fullName>
    </recommendedName>
</protein>
<dbReference type="EMBL" id="JAUJWW010000006">
    <property type="protein sequence ID" value="MDN7228391.1"/>
    <property type="molecule type" value="Genomic_DNA"/>
</dbReference>
<proteinExistence type="inferred from homology"/>
<dbReference type="Proteomes" id="UP001172054">
    <property type="component" value="Unassembled WGS sequence"/>
</dbReference>
<dbReference type="Pfam" id="PF00582">
    <property type="entry name" value="Usp"/>
    <property type="match status" value="1"/>
</dbReference>